<dbReference type="Proteomes" id="UP000662703">
    <property type="component" value="Unassembled WGS sequence"/>
</dbReference>
<keyword evidence="4" id="KW-0233">DNA recombination</keyword>
<organism evidence="9 10">
    <name type="scientific">Alloalcanivorax profundimaris</name>
    <dbReference type="NCBI Taxonomy" id="2735259"/>
    <lineage>
        <taxon>Bacteria</taxon>
        <taxon>Pseudomonadati</taxon>
        <taxon>Pseudomonadota</taxon>
        <taxon>Gammaproteobacteria</taxon>
        <taxon>Oceanospirillales</taxon>
        <taxon>Alcanivoracaceae</taxon>
        <taxon>Alloalcanivorax</taxon>
    </lineage>
</organism>
<protein>
    <submittedName>
        <fullName evidence="9">Phage-related integrase</fullName>
    </submittedName>
</protein>
<dbReference type="PANTHER" id="PTHR30629:SF2">
    <property type="entry name" value="PROPHAGE INTEGRASE INTS-RELATED"/>
    <property type="match status" value="1"/>
</dbReference>
<dbReference type="Gene3D" id="3.30.160.390">
    <property type="entry name" value="Integrase, DNA-binding domain"/>
    <property type="match status" value="1"/>
</dbReference>
<feature type="domain" description="Core-binding (CB)" evidence="8">
    <location>
        <begin position="118"/>
        <end position="202"/>
    </location>
</feature>
<comment type="similarity">
    <text evidence="1">Belongs to the 'phage' integrase family.</text>
</comment>
<dbReference type="InterPro" id="IPR011010">
    <property type="entry name" value="DNA_brk_join_enz"/>
</dbReference>
<evidence type="ECO:0000313" key="9">
    <source>
        <dbReference type="EMBL" id="MBF5056593.1"/>
    </source>
</evidence>
<evidence type="ECO:0000256" key="1">
    <source>
        <dbReference type="ARBA" id="ARBA00008857"/>
    </source>
</evidence>
<name>A0ABS0AR29_9GAMM</name>
<dbReference type="PROSITE" id="PS51898">
    <property type="entry name" value="TYR_RECOMBINASE"/>
    <property type="match status" value="1"/>
</dbReference>
<dbReference type="PROSITE" id="PS51900">
    <property type="entry name" value="CB"/>
    <property type="match status" value="1"/>
</dbReference>
<dbReference type="InterPro" id="IPR010998">
    <property type="entry name" value="Integrase_recombinase_N"/>
</dbReference>
<evidence type="ECO:0000256" key="2">
    <source>
        <dbReference type="ARBA" id="ARBA00022908"/>
    </source>
</evidence>
<sequence>MRREKLTPERIRRFACPPDRKQVFLWDTEASRLAVRATAGSKSFIFEAKLERRTIRRTIGDVRDWAVPDARVEARRLQTLLDRGIDPREQDRQERARRAADKAARETAEREEQERRRYTLKALCQAYVAMLESAGKKKSAANTCSSFRCHLYEANPEIAALPARDVTPHQIAQVVRQVREAGKERAAGVLRSYLSAAFNAAKRAPLDGNLPSSLIPFRVEHNPAADIPTIPVQRGKRVLTPGELRDYLAALGPHLADQALYLALLCAGQRMAQLLRVRVSDYQPETATLRLWDRKGKRAEPREHLLPLGAEANALVLRLMDRAQRMAQERGALQVDPWLFSSTGAVPMDTGTPGKRLAEISHAMGGQPFDLRDVRRTVETMLAALRVSKDTRSQLLSHGISGVQSAHYDRHDYMEEKRAALIAWENRLAEVAEGRPAGAVLPFAKSG</sequence>
<evidence type="ECO:0000313" key="10">
    <source>
        <dbReference type="Proteomes" id="UP000662703"/>
    </source>
</evidence>
<keyword evidence="10" id="KW-1185">Reference proteome</keyword>
<dbReference type="Gene3D" id="1.10.443.10">
    <property type="entry name" value="Intergrase catalytic core"/>
    <property type="match status" value="1"/>
</dbReference>
<dbReference type="InterPro" id="IPR002104">
    <property type="entry name" value="Integrase_catalytic"/>
</dbReference>
<dbReference type="PANTHER" id="PTHR30629">
    <property type="entry name" value="PROPHAGE INTEGRASE"/>
    <property type="match status" value="1"/>
</dbReference>
<gene>
    <name evidence="9" type="ORF">Y5W_01887</name>
</gene>
<feature type="region of interest" description="Disordered" evidence="6">
    <location>
        <begin position="84"/>
        <end position="113"/>
    </location>
</feature>
<dbReference type="RefSeq" id="WP_194865043.1">
    <property type="nucleotide sequence ID" value="NZ_ARXX01000025.1"/>
</dbReference>
<evidence type="ECO:0000259" key="7">
    <source>
        <dbReference type="PROSITE" id="PS51898"/>
    </source>
</evidence>
<dbReference type="Pfam" id="PF13356">
    <property type="entry name" value="Arm-DNA-bind_3"/>
    <property type="match status" value="1"/>
</dbReference>
<dbReference type="Gene3D" id="1.10.150.130">
    <property type="match status" value="1"/>
</dbReference>
<comment type="caution">
    <text evidence="9">The sequence shown here is derived from an EMBL/GenBank/DDBJ whole genome shotgun (WGS) entry which is preliminary data.</text>
</comment>
<evidence type="ECO:0000256" key="5">
    <source>
        <dbReference type="PROSITE-ProRule" id="PRU01248"/>
    </source>
</evidence>
<proteinExistence type="inferred from homology"/>
<dbReference type="SUPFAM" id="SSF56349">
    <property type="entry name" value="DNA breaking-rejoining enzymes"/>
    <property type="match status" value="1"/>
</dbReference>
<evidence type="ECO:0000259" key="8">
    <source>
        <dbReference type="PROSITE" id="PS51900"/>
    </source>
</evidence>
<keyword evidence="2" id="KW-0229">DNA integration</keyword>
<accession>A0ABS0AR29</accession>
<dbReference type="InterPro" id="IPR038488">
    <property type="entry name" value="Integrase_DNA-bd_sf"/>
</dbReference>
<reference evidence="9 10" key="1">
    <citation type="submission" date="2012-09" db="EMBL/GenBank/DDBJ databases">
        <title>Genome Sequence of alkane-degrading Bacterium Alcanivorax sp. 521-1.</title>
        <authorList>
            <person name="Lai Q."/>
            <person name="Shao Z."/>
        </authorList>
    </citation>
    <scope>NUCLEOTIDE SEQUENCE [LARGE SCALE GENOMIC DNA]</scope>
    <source>
        <strain evidence="9 10">521-1</strain>
    </source>
</reference>
<dbReference type="InterPro" id="IPR013762">
    <property type="entry name" value="Integrase-like_cat_sf"/>
</dbReference>
<dbReference type="EMBL" id="ARXX01000025">
    <property type="protein sequence ID" value="MBF5056593.1"/>
    <property type="molecule type" value="Genomic_DNA"/>
</dbReference>
<evidence type="ECO:0000256" key="3">
    <source>
        <dbReference type="ARBA" id="ARBA00023125"/>
    </source>
</evidence>
<dbReference type="InterPro" id="IPR044068">
    <property type="entry name" value="CB"/>
</dbReference>
<dbReference type="InterPro" id="IPR050808">
    <property type="entry name" value="Phage_Integrase"/>
</dbReference>
<dbReference type="InterPro" id="IPR025166">
    <property type="entry name" value="Integrase_DNA_bind_dom"/>
</dbReference>
<evidence type="ECO:0000256" key="4">
    <source>
        <dbReference type="ARBA" id="ARBA00023172"/>
    </source>
</evidence>
<feature type="domain" description="Tyr recombinase" evidence="7">
    <location>
        <begin position="234"/>
        <end position="422"/>
    </location>
</feature>
<keyword evidence="3 5" id="KW-0238">DNA-binding</keyword>
<evidence type="ECO:0000256" key="6">
    <source>
        <dbReference type="SAM" id="MobiDB-lite"/>
    </source>
</evidence>